<organism evidence="1">
    <name type="scientific">Solanum chacoense</name>
    <name type="common">Chaco potato</name>
    <dbReference type="NCBI Taxonomy" id="4108"/>
    <lineage>
        <taxon>Eukaryota</taxon>
        <taxon>Viridiplantae</taxon>
        <taxon>Streptophyta</taxon>
        <taxon>Embryophyta</taxon>
        <taxon>Tracheophyta</taxon>
        <taxon>Spermatophyta</taxon>
        <taxon>Magnoliopsida</taxon>
        <taxon>eudicotyledons</taxon>
        <taxon>Gunneridae</taxon>
        <taxon>Pentapetalae</taxon>
        <taxon>asterids</taxon>
        <taxon>lamiids</taxon>
        <taxon>Solanales</taxon>
        <taxon>Solanaceae</taxon>
        <taxon>Solanoideae</taxon>
        <taxon>Solaneae</taxon>
        <taxon>Solanum</taxon>
    </lineage>
</organism>
<dbReference type="EMBL" id="GEDG01019891">
    <property type="protein sequence ID" value="JAP19566.1"/>
    <property type="molecule type" value="Transcribed_RNA"/>
</dbReference>
<reference evidence="1" key="1">
    <citation type="submission" date="2015-12" db="EMBL/GenBank/DDBJ databases">
        <title>Gene expression during late stages of embryo sac development: a critical building block for successful pollen-pistil interactions.</title>
        <authorList>
            <person name="Liu Y."/>
            <person name="Joly V."/>
            <person name="Sabar M."/>
            <person name="Matton D.P."/>
        </authorList>
    </citation>
    <scope>NUCLEOTIDE SEQUENCE</scope>
</reference>
<sequence>MSSSAHPKLEDINVKGHINVLCLLNNVSPLSLQLHTSDELYGVSSPYNYSMQILKFFLLSILQVPYETYKF</sequence>
<protein>
    <submittedName>
        <fullName evidence="1">Putative ovule protein</fullName>
    </submittedName>
</protein>
<dbReference type="AlphaFoldDB" id="A0A0V0HGI4"/>
<accession>A0A0V0HGI4</accession>
<proteinExistence type="predicted"/>
<name>A0A0V0HGI4_SOLCH</name>
<evidence type="ECO:0000313" key="1">
    <source>
        <dbReference type="EMBL" id="JAP19566.1"/>
    </source>
</evidence>